<keyword evidence="3" id="KW-1185">Reference proteome</keyword>
<dbReference type="AlphaFoldDB" id="A0A804PT32"/>
<feature type="compositionally biased region" description="Basic residues" evidence="1">
    <location>
        <begin position="221"/>
        <end position="235"/>
    </location>
</feature>
<proteinExistence type="predicted"/>
<reference evidence="3" key="1">
    <citation type="journal article" date="2009" name="Science">
        <title>The B73 maize genome: complexity, diversity, and dynamics.</title>
        <authorList>
            <person name="Schnable P.S."/>
            <person name="Ware D."/>
            <person name="Fulton R.S."/>
            <person name="Stein J.C."/>
            <person name="Wei F."/>
            <person name="Pasternak S."/>
            <person name="Liang C."/>
            <person name="Zhang J."/>
            <person name="Fulton L."/>
            <person name="Graves T.A."/>
            <person name="Minx P."/>
            <person name="Reily A.D."/>
            <person name="Courtney L."/>
            <person name="Kruchowski S.S."/>
            <person name="Tomlinson C."/>
            <person name="Strong C."/>
            <person name="Delehaunty K."/>
            <person name="Fronick C."/>
            <person name="Courtney B."/>
            <person name="Rock S.M."/>
            <person name="Belter E."/>
            <person name="Du F."/>
            <person name="Kim K."/>
            <person name="Abbott R.M."/>
            <person name="Cotton M."/>
            <person name="Levy A."/>
            <person name="Marchetto P."/>
            <person name="Ochoa K."/>
            <person name="Jackson S.M."/>
            <person name="Gillam B."/>
            <person name="Chen W."/>
            <person name="Yan L."/>
            <person name="Higginbotham J."/>
            <person name="Cardenas M."/>
            <person name="Waligorski J."/>
            <person name="Applebaum E."/>
            <person name="Phelps L."/>
            <person name="Falcone J."/>
            <person name="Kanchi K."/>
            <person name="Thane T."/>
            <person name="Scimone A."/>
            <person name="Thane N."/>
            <person name="Henke J."/>
            <person name="Wang T."/>
            <person name="Ruppert J."/>
            <person name="Shah N."/>
            <person name="Rotter K."/>
            <person name="Hodges J."/>
            <person name="Ingenthron E."/>
            <person name="Cordes M."/>
            <person name="Kohlberg S."/>
            <person name="Sgro J."/>
            <person name="Delgado B."/>
            <person name="Mead K."/>
            <person name="Chinwalla A."/>
            <person name="Leonard S."/>
            <person name="Crouse K."/>
            <person name="Collura K."/>
            <person name="Kudrna D."/>
            <person name="Currie J."/>
            <person name="He R."/>
            <person name="Angelova A."/>
            <person name="Rajasekar S."/>
            <person name="Mueller T."/>
            <person name="Lomeli R."/>
            <person name="Scara G."/>
            <person name="Ko A."/>
            <person name="Delaney K."/>
            <person name="Wissotski M."/>
            <person name="Lopez G."/>
            <person name="Campos D."/>
            <person name="Braidotti M."/>
            <person name="Ashley E."/>
            <person name="Golser W."/>
            <person name="Kim H."/>
            <person name="Lee S."/>
            <person name="Lin J."/>
            <person name="Dujmic Z."/>
            <person name="Kim W."/>
            <person name="Talag J."/>
            <person name="Zuccolo A."/>
            <person name="Fan C."/>
            <person name="Sebastian A."/>
            <person name="Kramer M."/>
            <person name="Spiegel L."/>
            <person name="Nascimento L."/>
            <person name="Zutavern T."/>
            <person name="Miller B."/>
            <person name="Ambroise C."/>
            <person name="Muller S."/>
            <person name="Spooner W."/>
            <person name="Narechania A."/>
            <person name="Ren L."/>
            <person name="Wei S."/>
            <person name="Kumari S."/>
            <person name="Faga B."/>
            <person name="Levy M.J."/>
            <person name="McMahan L."/>
            <person name="Van Buren P."/>
            <person name="Vaughn M.W."/>
            <person name="Ying K."/>
            <person name="Yeh C.-T."/>
            <person name="Emrich S.J."/>
            <person name="Jia Y."/>
            <person name="Kalyanaraman A."/>
            <person name="Hsia A.-P."/>
            <person name="Barbazuk W.B."/>
            <person name="Baucom R.S."/>
            <person name="Brutnell T.P."/>
            <person name="Carpita N.C."/>
            <person name="Chaparro C."/>
            <person name="Chia J.-M."/>
            <person name="Deragon J.-M."/>
            <person name="Estill J.C."/>
            <person name="Fu Y."/>
            <person name="Jeddeloh J.A."/>
            <person name="Han Y."/>
            <person name="Lee H."/>
            <person name="Li P."/>
            <person name="Lisch D.R."/>
            <person name="Liu S."/>
            <person name="Liu Z."/>
            <person name="Nagel D.H."/>
            <person name="McCann M.C."/>
            <person name="SanMiguel P."/>
            <person name="Myers A.M."/>
            <person name="Nettleton D."/>
            <person name="Nguyen J."/>
            <person name="Penning B.W."/>
            <person name="Ponnala L."/>
            <person name="Schneider K.L."/>
            <person name="Schwartz D.C."/>
            <person name="Sharma A."/>
            <person name="Soderlund C."/>
            <person name="Springer N.M."/>
            <person name="Sun Q."/>
            <person name="Wang H."/>
            <person name="Waterman M."/>
            <person name="Westerman R."/>
            <person name="Wolfgruber T.K."/>
            <person name="Yang L."/>
            <person name="Yu Y."/>
            <person name="Zhang L."/>
            <person name="Zhou S."/>
            <person name="Zhu Q."/>
            <person name="Bennetzen J.L."/>
            <person name="Dawe R.K."/>
            <person name="Jiang J."/>
            <person name="Jiang N."/>
            <person name="Presting G.G."/>
            <person name="Wessler S.R."/>
            <person name="Aluru S."/>
            <person name="Martienssen R.A."/>
            <person name="Clifton S.W."/>
            <person name="McCombie W.R."/>
            <person name="Wing R.A."/>
            <person name="Wilson R.K."/>
        </authorList>
    </citation>
    <scope>NUCLEOTIDE SEQUENCE [LARGE SCALE GENOMIC DNA]</scope>
    <source>
        <strain evidence="3">cv. B73</strain>
    </source>
</reference>
<dbReference type="Gramene" id="Zm00001eb266310_T001">
    <property type="protein sequence ID" value="Zm00001eb266310_P001"/>
    <property type="gene ID" value="Zm00001eb266310"/>
</dbReference>
<feature type="compositionally biased region" description="Basic and acidic residues" evidence="1">
    <location>
        <begin position="206"/>
        <end position="217"/>
    </location>
</feature>
<evidence type="ECO:0000256" key="1">
    <source>
        <dbReference type="SAM" id="MobiDB-lite"/>
    </source>
</evidence>
<dbReference type="Proteomes" id="UP000007305">
    <property type="component" value="Chromosome 6"/>
</dbReference>
<protein>
    <submittedName>
        <fullName evidence="2">Uncharacterized protein</fullName>
    </submittedName>
</protein>
<reference evidence="2" key="2">
    <citation type="submission" date="2019-07" db="EMBL/GenBank/DDBJ databases">
        <authorList>
            <person name="Seetharam A."/>
            <person name="Woodhouse M."/>
            <person name="Cannon E."/>
        </authorList>
    </citation>
    <scope>NUCLEOTIDE SEQUENCE [LARGE SCALE GENOMIC DNA]</scope>
    <source>
        <strain evidence="2">cv. B73</strain>
    </source>
</reference>
<name>A0A804PT32_MAIZE</name>
<reference evidence="2" key="3">
    <citation type="submission" date="2021-05" db="UniProtKB">
        <authorList>
            <consortium name="EnsemblPlants"/>
        </authorList>
    </citation>
    <scope>IDENTIFICATION</scope>
    <source>
        <strain evidence="2">cv. B73</strain>
    </source>
</reference>
<sequence length="324" mass="34706">MHPFLALEKLASKAHVWVRNPPGSLDKLEGVIEALAFPPHQVGDDQRRGARHPLAAMHKHAATLLPDILKVIKHVVQDAGDVLGGAVLQPEGAVDKVRLEVLRADEAHAVENVGDAVLPEDVAVLSDGVAAEVYMVGDLGALLVKEGDLVLASLRAERGEVEPEPLPWPGGGGPAARLGRAGRGGVGPLADVVGAGPGPLVQASARDGERLQRREAGPRLGAHRPRGERRRRRHAPGPPARCPGPRRGVRQRLPRLGPRRGTPELADPGPGRGRAVIGGRHGQATYWSLPRRRRTLRGRRHDGLRLFPCPAGKKKSSKKRVCWC</sequence>
<accession>A0A804PT32</accession>
<evidence type="ECO:0000313" key="2">
    <source>
        <dbReference type="EnsemblPlants" id="Zm00001eb266310_P001"/>
    </source>
</evidence>
<dbReference type="EnsemblPlants" id="Zm00001eb266310_T001">
    <property type="protein sequence ID" value="Zm00001eb266310_P001"/>
    <property type="gene ID" value="Zm00001eb266310"/>
</dbReference>
<feature type="region of interest" description="Disordered" evidence="1">
    <location>
        <begin position="160"/>
        <end position="284"/>
    </location>
</feature>
<organism evidence="2 3">
    <name type="scientific">Zea mays</name>
    <name type="common">Maize</name>
    <dbReference type="NCBI Taxonomy" id="4577"/>
    <lineage>
        <taxon>Eukaryota</taxon>
        <taxon>Viridiplantae</taxon>
        <taxon>Streptophyta</taxon>
        <taxon>Embryophyta</taxon>
        <taxon>Tracheophyta</taxon>
        <taxon>Spermatophyta</taxon>
        <taxon>Magnoliopsida</taxon>
        <taxon>Liliopsida</taxon>
        <taxon>Poales</taxon>
        <taxon>Poaceae</taxon>
        <taxon>PACMAD clade</taxon>
        <taxon>Panicoideae</taxon>
        <taxon>Andropogonodae</taxon>
        <taxon>Andropogoneae</taxon>
        <taxon>Tripsacinae</taxon>
        <taxon>Zea</taxon>
    </lineage>
</organism>
<dbReference type="InParanoid" id="A0A804PT32"/>
<evidence type="ECO:0000313" key="3">
    <source>
        <dbReference type="Proteomes" id="UP000007305"/>
    </source>
</evidence>